<dbReference type="GO" id="GO:0016787">
    <property type="term" value="F:hydrolase activity"/>
    <property type="evidence" value="ECO:0007669"/>
    <property type="project" value="UniProtKB-KW"/>
</dbReference>
<protein>
    <submittedName>
        <fullName evidence="2">SGNH/GDSL hydrolase family protein</fullName>
    </submittedName>
</protein>
<dbReference type="CDD" id="cd01832">
    <property type="entry name" value="SGNH_hydrolase_like_1"/>
    <property type="match status" value="1"/>
</dbReference>
<dbReference type="Pfam" id="PF13472">
    <property type="entry name" value="Lipase_GDSL_2"/>
    <property type="match status" value="1"/>
</dbReference>
<dbReference type="InterPro" id="IPR053140">
    <property type="entry name" value="GDSL_Rv0518-like"/>
</dbReference>
<accession>A0A6N7VQ70</accession>
<evidence type="ECO:0000313" key="3">
    <source>
        <dbReference type="Proteomes" id="UP000470875"/>
    </source>
</evidence>
<gene>
    <name evidence="2" type="ORF">FYJ24_03775</name>
</gene>
<dbReference type="InterPro" id="IPR013830">
    <property type="entry name" value="SGNH_hydro"/>
</dbReference>
<dbReference type="PANTHER" id="PTHR43784">
    <property type="entry name" value="GDSL-LIKE LIPASE/ACYLHYDROLASE, PUTATIVE (AFU_ORTHOLOGUE AFUA_2G00820)-RELATED"/>
    <property type="match status" value="1"/>
</dbReference>
<dbReference type="Gene3D" id="3.40.50.1110">
    <property type="entry name" value="SGNH hydrolase"/>
    <property type="match status" value="1"/>
</dbReference>
<name>A0A6N7VQ70_9ACTO</name>
<dbReference type="PANTHER" id="PTHR43784:SF2">
    <property type="entry name" value="GDSL-LIKE LIPASE_ACYLHYDROLASE, PUTATIVE (AFU_ORTHOLOGUE AFUA_2G00820)-RELATED"/>
    <property type="match status" value="1"/>
</dbReference>
<proteinExistence type="predicted"/>
<reference evidence="2 3" key="1">
    <citation type="submission" date="2019-08" db="EMBL/GenBank/DDBJ databases">
        <title>In-depth cultivation of the pig gut microbiome towards novel bacterial diversity and tailored functional studies.</title>
        <authorList>
            <person name="Wylensek D."/>
            <person name="Hitch T.C.A."/>
            <person name="Clavel T."/>
        </authorList>
    </citation>
    <scope>NUCLEOTIDE SEQUENCE [LARGE SCALE GENOMIC DNA]</scope>
    <source>
        <strain evidence="2 3">WB03_NA08</strain>
    </source>
</reference>
<organism evidence="2 3">
    <name type="scientific">Scrofimicrobium canadense</name>
    <dbReference type="NCBI Taxonomy" id="2652290"/>
    <lineage>
        <taxon>Bacteria</taxon>
        <taxon>Bacillati</taxon>
        <taxon>Actinomycetota</taxon>
        <taxon>Actinomycetes</taxon>
        <taxon>Actinomycetales</taxon>
        <taxon>Actinomycetaceae</taxon>
        <taxon>Scrofimicrobium</taxon>
    </lineage>
</organism>
<sequence>MINSYVAIGDSFTEGLGDPRQDGTLRGWADRVAEGLAFHKSTVDNDPFLYANLAIRGRKLRQVLDEQLDVAIEMKPDLISFNGGGNDILRPNFPLAETTAMVKQAVSKIRNAGIAVLLLAGPDPCDHLPLGKLFHARAGEFTDVTGQWAGNLAGVTYCDNFHDLTLRAPQYWSEDGLHLGRAGHMKVAMNSLNALGLTPPPYWSINEALNDGVNRHFGDVTYYRQHVAPWIKRRLTGKSSGDGRSAKLPYLTNFPT</sequence>
<evidence type="ECO:0000259" key="1">
    <source>
        <dbReference type="Pfam" id="PF13472"/>
    </source>
</evidence>
<evidence type="ECO:0000313" key="2">
    <source>
        <dbReference type="EMBL" id="MSS83894.1"/>
    </source>
</evidence>
<keyword evidence="3" id="KW-1185">Reference proteome</keyword>
<keyword evidence="2" id="KW-0378">Hydrolase</keyword>
<dbReference type="EMBL" id="VULO01000004">
    <property type="protein sequence ID" value="MSS83894.1"/>
    <property type="molecule type" value="Genomic_DNA"/>
</dbReference>
<dbReference type="InterPro" id="IPR036514">
    <property type="entry name" value="SGNH_hydro_sf"/>
</dbReference>
<dbReference type="RefSeq" id="WP_154543766.1">
    <property type="nucleotide sequence ID" value="NZ_VULO01000004.1"/>
</dbReference>
<comment type="caution">
    <text evidence="2">The sequence shown here is derived from an EMBL/GenBank/DDBJ whole genome shotgun (WGS) entry which is preliminary data.</text>
</comment>
<dbReference type="AlphaFoldDB" id="A0A6N7VQ70"/>
<dbReference type="SUPFAM" id="SSF52266">
    <property type="entry name" value="SGNH hydrolase"/>
    <property type="match status" value="1"/>
</dbReference>
<feature type="domain" description="SGNH hydrolase-type esterase" evidence="1">
    <location>
        <begin position="7"/>
        <end position="184"/>
    </location>
</feature>
<dbReference type="Proteomes" id="UP000470875">
    <property type="component" value="Unassembled WGS sequence"/>
</dbReference>